<evidence type="ECO:0000256" key="7">
    <source>
        <dbReference type="PIRSR" id="PIRSR628472-1"/>
    </source>
</evidence>
<dbReference type="GO" id="GO:0030154">
    <property type="term" value="P:cell differentiation"/>
    <property type="evidence" value="ECO:0007669"/>
    <property type="project" value="TreeGrafter"/>
</dbReference>
<dbReference type="Gene3D" id="3.40.50.12350">
    <property type="match status" value="1"/>
</dbReference>
<dbReference type="GO" id="GO:0046872">
    <property type="term" value="F:metal ion binding"/>
    <property type="evidence" value="ECO:0007669"/>
    <property type="project" value="UniProtKB-KW"/>
</dbReference>
<name>A0A2H1VPZ3_SPOFR</name>
<comment type="similarity">
    <text evidence="1 9">Belongs to the HAD-like hydrolase superfamily. EYA family.</text>
</comment>
<accession>A0A2H1VPZ3</accession>
<reference evidence="11" key="1">
    <citation type="submission" date="2016-07" db="EMBL/GenBank/DDBJ databases">
        <authorList>
            <person name="Bretaudeau A."/>
        </authorList>
    </citation>
    <scope>NUCLEOTIDE SEQUENCE</scope>
    <source>
        <strain evidence="11">Rice</strain>
        <tissue evidence="11">Whole body</tissue>
    </source>
</reference>
<keyword evidence="3 9" id="KW-0378">Hydrolase</keyword>
<feature type="binding site" evidence="8">
    <location>
        <position position="579"/>
    </location>
    <ligand>
        <name>Mg(2+)</name>
        <dbReference type="ChEBI" id="CHEBI:18420"/>
    </ligand>
</feature>
<feature type="region of interest" description="Disordered" evidence="10">
    <location>
        <begin position="1"/>
        <end position="33"/>
    </location>
</feature>
<evidence type="ECO:0000256" key="5">
    <source>
        <dbReference type="ARBA" id="ARBA00022912"/>
    </source>
</evidence>
<feature type="region of interest" description="Disordered" evidence="10">
    <location>
        <begin position="529"/>
        <end position="566"/>
    </location>
</feature>
<feature type="active site" description="Nucleophile" evidence="7">
    <location>
        <position position="577"/>
    </location>
</feature>
<dbReference type="PANTHER" id="PTHR10190:SF16">
    <property type="entry name" value="DEVELOPMENTAL PROTEIN EYES ABSENT"/>
    <property type="match status" value="1"/>
</dbReference>
<protein>
    <recommendedName>
        <fullName evidence="9">Eyes absent homolog</fullName>
        <ecNumber evidence="9">3.1.3.48</ecNumber>
    </recommendedName>
</protein>
<evidence type="ECO:0000313" key="11">
    <source>
        <dbReference type="EMBL" id="SOQ42868.1"/>
    </source>
</evidence>
<dbReference type="GO" id="GO:0045739">
    <property type="term" value="P:positive regulation of DNA repair"/>
    <property type="evidence" value="ECO:0007669"/>
    <property type="project" value="TreeGrafter"/>
</dbReference>
<evidence type="ECO:0000256" key="6">
    <source>
        <dbReference type="ARBA" id="ARBA00051722"/>
    </source>
</evidence>
<dbReference type="InterPro" id="IPR038102">
    <property type="entry name" value="EYA_dom_sf"/>
</dbReference>
<gene>
    <name evidence="11" type="ORF">SFRICE_020737</name>
</gene>
<evidence type="ECO:0000256" key="10">
    <source>
        <dbReference type="SAM" id="MobiDB-lite"/>
    </source>
</evidence>
<evidence type="ECO:0000256" key="4">
    <source>
        <dbReference type="ARBA" id="ARBA00022842"/>
    </source>
</evidence>
<feature type="compositionally biased region" description="Basic and acidic residues" evidence="10">
    <location>
        <begin position="529"/>
        <end position="541"/>
    </location>
</feature>
<dbReference type="NCBIfam" id="TIGR01658">
    <property type="entry name" value="EYA-cons_domain"/>
    <property type="match status" value="1"/>
</dbReference>
<keyword evidence="5 9" id="KW-0904">Protein phosphatase</keyword>
<dbReference type="GO" id="GO:0004725">
    <property type="term" value="F:protein tyrosine phosphatase activity"/>
    <property type="evidence" value="ECO:0007669"/>
    <property type="project" value="UniProtKB-EC"/>
</dbReference>
<keyword evidence="2 8" id="KW-0479">Metal-binding</keyword>
<evidence type="ECO:0000256" key="2">
    <source>
        <dbReference type="ARBA" id="ARBA00022723"/>
    </source>
</evidence>
<keyword evidence="4 8" id="KW-0460">Magnesium</keyword>
<dbReference type="InterPro" id="IPR006545">
    <property type="entry name" value="EYA_dom"/>
</dbReference>
<evidence type="ECO:0000256" key="1">
    <source>
        <dbReference type="ARBA" id="ARBA00010501"/>
    </source>
</evidence>
<dbReference type="InterPro" id="IPR036895">
    <property type="entry name" value="Uracil-DNA_glycosylase-like_sf"/>
</dbReference>
<dbReference type="InterPro" id="IPR028472">
    <property type="entry name" value="EYA"/>
</dbReference>
<evidence type="ECO:0000256" key="8">
    <source>
        <dbReference type="PIRSR" id="PIRSR628472-2"/>
    </source>
</evidence>
<comment type="cofactor">
    <cofactor evidence="8 9">
        <name>Mg(2+)</name>
        <dbReference type="ChEBI" id="CHEBI:18420"/>
    </cofactor>
    <text evidence="8 9">Binds 1 Mg(2+) ion per subunit.</text>
</comment>
<evidence type="ECO:0000256" key="3">
    <source>
        <dbReference type="ARBA" id="ARBA00022801"/>
    </source>
</evidence>
<dbReference type="PANTHER" id="PTHR10190">
    <property type="entry name" value="EYES ABSENT"/>
    <property type="match status" value="1"/>
</dbReference>
<dbReference type="Gene3D" id="3.40.470.10">
    <property type="entry name" value="Uracil-DNA glycosylase-like domain"/>
    <property type="match status" value="1"/>
</dbReference>
<feature type="compositionally biased region" description="Polar residues" evidence="10">
    <location>
        <begin position="14"/>
        <end position="31"/>
    </location>
</feature>
<organism evidence="11">
    <name type="scientific">Spodoptera frugiperda</name>
    <name type="common">Fall armyworm</name>
    <dbReference type="NCBI Taxonomy" id="7108"/>
    <lineage>
        <taxon>Eukaryota</taxon>
        <taxon>Metazoa</taxon>
        <taxon>Ecdysozoa</taxon>
        <taxon>Arthropoda</taxon>
        <taxon>Hexapoda</taxon>
        <taxon>Insecta</taxon>
        <taxon>Pterygota</taxon>
        <taxon>Neoptera</taxon>
        <taxon>Endopterygota</taxon>
        <taxon>Lepidoptera</taxon>
        <taxon>Glossata</taxon>
        <taxon>Ditrysia</taxon>
        <taxon>Noctuoidea</taxon>
        <taxon>Noctuidae</taxon>
        <taxon>Amphipyrinae</taxon>
        <taxon>Spodoptera</taxon>
    </lineage>
</organism>
<keyword evidence="9" id="KW-0804">Transcription</keyword>
<dbReference type="AlphaFoldDB" id="A0A2H1VPZ3"/>
<dbReference type="EC" id="3.1.3.48" evidence="9"/>
<feature type="active site" description="Proton donor" evidence="7">
    <location>
        <position position="579"/>
    </location>
</feature>
<evidence type="ECO:0000256" key="9">
    <source>
        <dbReference type="RuleBase" id="RU362036"/>
    </source>
</evidence>
<dbReference type="GO" id="GO:2001240">
    <property type="term" value="P:negative regulation of extrinsic apoptotic signaling pathway in absence of ligand"/>
    <property type="evidence" value="ECO:0007669"/>
    <property type="project" value="TreeGrafter"/>
</dbReference>
<dbReference type="GO" id="GO:0005634">
    <property type="term" value="C:nucleus"/>
    <property type="evidence" value="ECO:0007669"/>
    <property type="project" value="TreeGrafter"/>
</dbReference>
<comment type="catalytic activity">
    <reaction evidence="6 9">
        <text>O-phospho-L-tyrosyl-[protein] + H2O = L-tyrosyl-[protein] + phosphate</text>
        <dbReference type="Rhea" id="RHEA:10684"/>
        <dbReference type="Rhea" id="RHEA-COMP:10136"/>
        <dbReference type="Rhea" id="RHEA-COMP:20101"/>
        <dbReference type="ChEBI" id="CHEBI:15377"/>
        <dbReference type="ChEBI" id="CHEBI:43474"/>
        <dbReference type="ChEBI" id="CHEBI:46858"/>
        <dbReference type="ChEBI" id="CHEBI:61978"/>
        <dbReference type="EC" id="3.1.3.48"/>
    </reaction>
</comment>
<feature type="binding site" evidence="8">
    <location>
        <position position="577"/>
    </location>
    <ligand>
        <name>Mg(2+)</name>
        <dbReference type="ChEBI" id="CHEBI:18420"/>
    </ligand>
</feature>
<proteinExistence type="inferred from homology"/>
<dbReference type="EMBL" id="ODYU01003726">
    <property type="protein sequence ID" value="SOQ42868.1"/>
    <property type="molecule type" value="Genomic_DNA"/>
</dbReference>
<dbReference type="SUPFAM" id="SSF52141">
    <property type="entry name" value="Uracil-DNA glycosylase-like"/>
    <property type="match status" value="1"/>
</dbReference>
<sequence>MADGRAAFTKLSGEVNTSPCESESTSNSPPSLLQDATLPALLVSGASTLFQNTTTTTNTALSLSAVDSLCLPGTSEVESCSLANGCSTSSSLGLALPLTSTGGLCSTSSSAAVAWLMNEDSAGGVKSEVRSPGLCEADVALYGETLPYDQSTLPYQYYNSMQQYGSGSAASSYVSSSLYNQPYGAYPPQHNTTNRSSCKATPTYLSAYGVSGVSGVPSTGFGTQPSPYAYSSYNGGLAQSFPTAQQFLHLVDELNGSLEQLKMPDDFVVYNPTIYAREPLEMFVRKYCNTPKRILFLDMNPGPFVVTGIPFGDIKSVRDWLGITGSVGKPPREIKDREVLGFDCTRPEVSGQRFWGLFRTLCGTPENFFKTSFVYNYSPQRCMNAKGVRSCIYTGLKIPELYNICDPILHKVLKLYQVEIIVAIGIFSETRAKETIRKYSLPKPVNILYLTHPSLQDYSSYAAGYADHNVAQYSGYYATPSYSPYVSSPSSSGSAGHTSYHLGGALSESPSSMLPSINDTSPLSPIKTEVHAASRRCRENSGESTASRSRGRGRRNTSSSPAQHVPEPATDRVFIWDLDETIIIFHSLLTGTYATKYNKDTQQIVQLGFRMEEMIFSLADTHFFFNDVEDCDQEHIDAVAADDNGQDLSAYNFAADGFHAGAAPNTGLCAPGVRGGVDWMRKLAFRYRKIKDTYNNYRNSVGGLLGPAKREQWLQLRAELEQATDNWLTLACKCLNMINSRYVTKKE</sequence>
<keyword evidence="9" id="KW-0805">Transcription regulation</keyword>